<feature type="transmembrane region" description="Helical" evidence="1">
    <location>
        <begin position="133"/>
        <end position="158"/>
    </location>
</feature>
<evidence type="ECO:0000256" key="2">
    <source>
        <dbReference type="SAM" id="SignalP"/>
    </source>
</evidence>
<evidence type="ECO:0008006" key="5">
    <source>
        <dbReference type="Google" id="ProtNLM"/>
    </source>
</evidence>
<name>A0ABY2M1B6_9LEPT</name>
<feature type="chain" id="PRO_5045738834" description="DUF4381 domain-containing protein" evidence="2">
    <location>
        <begin position="18"/>
        <end position="279"/>
    </location>
</feature>
<evidence type="ECO:0000313" key="3">
    <source>
        <dbReference type="EMBL" id="TGL20954.1"/>
    </source>
</evidence>
<keyword evidence="4" id="KW-1185">Reference proteome</keyword>
<keyword evidence="1" id="KW-0472">Membrane</keyword>
<evidence type="ECO:0000313" key="4">
    <source>
        <dbReference type="Proteomes" id="UP000298200"/>
    </source>
</evidence>
<keyword evidence="1" id="KW-1133">Transmembrane helix</keyword>
<dbReference type="EMBL" id="RQFU01000016">
    <property type="protein sequence ID" value="TGL20954.1"/>
    <property type="molecule type" value="Genomic_DNA"/>
</dbReference>
<dbReference type="RefSeq" id="WP_135635559.1">
    <property type="nucleotide sequence ID" value="NZ_RQFU01000016.1"/>
</dbReference>
<dbReference type="Proteomes" id="UP000298200">
    <property type="component" value="Unassembled WGS sequence"/>
</dbReference>
<comment type="caution">
    <text evidence="3">The sequence shown here is derived from an EMBL/GenBank/DDBJ whole genome shotgun (WGS) entry which is preliminary data.</text>
</comment>
<evidence type="ECO:0000256" key="1">
    <source>
        <dbReference type="SAM" id="Phobius"/>
    </source>
</evidence>
<proteinExistence type="predicted"/>
<feature type="signal peptide" evidence="2">
    <location>
        <begin position="1"/>
        <end position="17"/>
    </location>
</feature>
<protein>
    <recommendedName>
        <fullName evidence="5">DUF4381 domain-containing protein</fullName>
    </recommendedName>
</protein>
<organism evidence="3 4">
    <name type="scientific">Leptospira yanagawae</name>
    <dbReference type="NCBI Taxonomy" id="293069"/>
    <lineage>
        <taxon>Bacteria</taxon>
        <taxon>Pseudomonadati</taxon>
        <taxon>Spirochaetota</taxon>
        <taxon>Spirochaetia</taxon>
        <taxon>Leptospirales</taxon>
        <taxon>Leptospiraceae</taxon>
        <taxon>Leptospira</taxon>
    </lineage>
</organism>
<keyword evidence="2" id="KW-0732">Signal</keyword>
<reference evidence="4" key="1">
    <citation type="journal article" date="2019" name="PLoS Negl. Trop. Dis.">
        <title>Revisiting the worldwide diversity of Leptospira species in the environment.</title>
        <authorList>
            <person name="Vincent A.T."/>
            <person name="Schiettekatte O."/>
            <person name="Bourhy P."/>
            <person name="Veyrier F.J."/>
            <person name="Picardeau M."/>
        </authorList>
    </citation>
    <scope>NUCLEOTIDE SEQUENCE [LARGE SCALE GENOMIC DNA]</scope>
    <source>
        <strain evidence="4">201800272</strain>
    </source>
</reference>
<gene>
    <name evidence="3" type="ORF">EHQ46_10715</name>
</gene>
<sequence length="279" mass="32653">MYKLILVYSLFCFALFASPKESITNDRIFVGDKVQYEISWDKNTVTDVILDSGELYEDESLPVLEILSVEKNDTKLTATVIFFMAGEFYLPTVWKENGKEVKSKLKIVVSTNLTGQETDIEDLDPPLVFSGPYLFRLFGLIIFFCINLYVLYALYLYWKSKPKVIDAIWEKNPTLPESTKRLRNLEQYLQSDAIFEKELTFKISEYLKEVYSEKLNENLLGQTDSAFLSTIHDKTHIPDAMIREIRMYFRELKYNQSDVILSKEKANEIWNKIKKDFLV</sequence>
<dbReference type="NCBIfam" id="NF047493">
    <property type="entry name" value="LB_053_fam"/>
    <property type="match status" value="1"/>
</dbReference>
<accession>A0ABY2M1B6</accession>
<keyword evidence="1" id="KW-0812">Transmembrane</keyword>